<dbReference type="RefSeq" id="WP_198443592.1">
    <property type="nucleotide sequence ID" value="NZ_CBCSHE010000006.1"/>
</dbReference>
<protein>
    <submittedName>
        <fullName evidence="5">Glycosyltransferase</fullName>
    </submittedName>
</protein>
<evidence type="ECO:0000256" key="1">
    <source>
        <dbReference type="ARBA" id="ARBA00006739"/>
    </source>
</evidence>
<dbReference type="InterPro" id="IPR050834">
    <property type="entry name" value="Glycosyltransf_2"/>
</dbReference>
<dbReference type="KEGG" id="tper:IWA51_06015"/>
<keyword evidence="6" id="KW-1185">Reference proteome</keyword>
<dbReference type="EMBL" id="CP064936">
    <property type="protein sequence ID" value="QQA02130.1"/>
    <property type="molecule type" value="Genomic_DNA"/>
</dbReference>
<evidence type="ECO:0000313" key="6">
    <source>
        <dbReference type="Proteomes" id="UP000595224"/>
    </source>
</evidence>
<accession>A0A7T3RFJ8</accession>
<dbReference type="PANTHER" id="PTHR43685:SF5">
    <property type="entry name" value="GLYCOSYLTRANSFERASE EPSE-RELATED"/>
    <property type="match status" value="1"/>
</dbReference>
<feature type="domain" description="Glycosyltransferase 2-like" evidence="4">
    <location>
        <begin position="18"/>
        <end position="168"/>
    </location>
</feature>
<dbReference type="Proteomes" id="UP000595224">
    <property type="component" value="Chromosome"/>
</dbReference>
<dbReference type="GO" id="GO:0016757">
    <property type="term" value="F:glycosyltransferase activity"/>
    <property type="evidence" value="ECO:0007669"/>
    <property type="project" value="UniProtKB-KW"/>
</dbReference>
<evidence type="ECO:0000313" key="5">
    <source>
        <dbReference type="EMBL" id="QQA02130.1"/>
    </source>
</evidence>
<dbReference type="Gene3D" id="3.90.550.10">
    <property type="entry name" value="Spore Coat Polysaccharide Biosynthesis Protein SpsA, Chain A"/>
    <property type="match status" value="1"/>
</dbReference>
<name>A0A7T3RFJ8_9SPIR</name>
<dbReference type="AlphaFoldDB" id="A0A7T3RFJ8"/>
<organism evidence="5 6">
    <name type="scientific">Treponema peruense</name>
    <dbReference type="NCBI Taxonomy" id="2787628"/>
    <lineage>
        <taxon>Bacteria</taxon>
        <taxon>Pseudomonadati</taxon>
        <taxon>Spirochaetota</taxon>
        <taxon>Spirochaetia</taxon>
        <taxon>Spirochaetales</taxon>
        <taxon>Treponemataceae</taxon>
        <taxon>Treponema</taxon>
    </lineage>
</organism>
<dbReference type="Pfam" id="PF00535">
    <property type="entry name" value="Glycos_transf_2"/>
    <property type="match status" value="1"/>
</dbReference>
<gene>
    <name evidence="5" type="ORF">IWA51_06015</name>
</gene>
<evidence type="ECO:0000256" key="3">
    <source>
        <dbReference type="ARBA" id="ARBA00022679"/>
    </source>
</evidence>
<dbReference type="SUPFAM" id="SSF53448">
    <property type="entry name" value="Nucleotide-diphospho-sugar transferases"/>
    <property type="match status" value="1"/>
</dbReference>
<dbReference type="PANTHER" id="PTHR43685">
    <property type="entry name" value="GLYCOSYLTRANSFERASE"/>
    <property type="match status" value="1"/>
</dbReference>
<dbReference type="InterPro" id="IPR029044">
    <property type="entry name" value="Nucleotide-diphossugar_trans"/>
</dbReference>
<proteinExistence type="inferred from homology"/>
<sequence>MSEKKINYPKFSATIGCYKNDNPEDFEKAFLSIYNQTVKPNEIIITVDGPIPKELDKKVTRFEREFQAVILRSAQNNGQGMAHALAVDHAKYEYIAIMDADDISVPDRFEKQLKVAMEHPEYDVIGGQIEEFIDNPKNVVGKREVPLEDHMVKRYLRRRCPFNHMTILLHSHMVKKAGNYQDWHYNEDYFLYCRMLLQGAVFCNIPDTLVYVRVGKEMYKRRGGWKYFKSEAKLQKWMLNHKIISFPMYLENVFIRLCVQALMPNWLRGFMFQKLFRSKGNK</sequence>
<reference evidence="5 6" key="1">
    <citation type="submission" date="2020-11" db="EMBL/GenBank/DDBJ databases">
        <title>Treponema Peruensis nv. sp., first commensal Treponema isolated from human feces.</title>
        <authorList>
            <person name="Belkhou C."/>
            <person name="Raes J."/>
        </authorList>
    </citation>
    <scope>NUCLEOTIDE SEQUENCE [LARGE SCALE GENOMIC DNA]</scope>
    <source>
        <strain evidence="5 6">RCC2812</strain>
    </source>
</reference>
<comment type="similarity">
    <text evidence="1">Belongs to the glycosyltransferase 2 family.</text>
</comment>
<evidence type="ECO:0000259" key="4">
    <source>
        <dbReference type="Pfam" id="PF00535"/>
    </source>
</evidence>
<dbReference type="InterPro" id="IPR001173">
    <property type="entry name" value="Glyco_trans_2-like"/>
</dbReference>
<evidence type="ECO:0000256" key="2">
    <source>
        <dbReference type="ARBA" id="ARBA00022676"/>
    </source>
</evidence>
<keyword evidence="3 5" id="KW-0808">Transferase</keyword>
<keyword evidence="2" id="KW-0328">Glycosyltransferase</keyword>